<feature type="compositionally biased region" description="Low complexity" evidence="2">
    <location>
        <begin position="16"/>
        <end position="34"/>
    </location>
</feature>
<protein>
    <recommendedName>
        <fullName evidence="5">Organic hydroperoxide resistance protein</fullName>
    </recommendedName>
</protein>
<keyword evidence="4" id="KW-1185">Reference proteome</keyword>
<evidence type="ECO:0000256" key="1">
    <source>
        <dbReference type="ARBA" id="ARBA00007378"/>
    </source>
</evidence>
<dbReference type="PANTHER" id="PTHR33797">
    <property type="entry name" value="ORGANIC HYDROPEROXIDE RESISTANCE PROTEIN-LIKE"/>
    <property type="match status" value="1"/>
</dbReference>
<feature type="region of interest" description="Disordered" evidence="2">
    <location>
        <begin position="109"/>
        <end position="166"/>
    </location>
</feature>
<evidence type="ECO:0000313" key="4">
    <source>
        <dbReference type="Proteomes" id="UP000480804"/>
    </source>
</evidence>
<comment type="similarity">
    <text evidence="1">Belongs to the OsmC/Ohr family.</text>
</comment>
<reference evidence="3 4" key="1">
    <citation type="submission" date="2020-02" db="EMBL/GenBank/DDBJ databases">
        <title>Whole genome shotgun sequence of Streptomyces gougerotii NBRC 13043.</title>
        <authorList>
            <person name="Ichikawa N."/>
            <person name="Komaki H."/>
            <person name="Tamura T."/>
        </authorList>
    </citation>
    <scope>NUCLEOTIDE SEQUENCE [LARGE SCALE GENOMIC DNA]</scope>
    <source>
        <strain evidence="3 4">NBRC 13043</strain>
    </source>
</reference>
<dbReference type="Pfam" id="PF02566">
    <property type="entry name" value="OsmC"/>
    <property type="match status" value="1"/>
</dbReference>
<accession>A0ABQ1DDF6</accession>
<proteinExistence type="inferred from homology"/>
<name>A0ABQ1DDF6_9ACTN</name>
<feature type="compositionally biased region" description="Basic residues" evidence="2">
    <location>
        <begin position="141"/>
        <end position="152"/>
    </location>
</feature>
<dbReference type="InterPro" id="IPR003718">
    <property type="entry name" value="OsmC/Ohr_fam"/>
</dbReference>
<gene>
    <name evidence="3" type="ORF">Sgou_51280</name>
</gene>
<dbReference type="PANTHER" id="PTHR33797:SF2">
    <property type="entry name" value="ORGANIC HYDROPEROXIDE RESISTANCE PROTEIN-LIKE"/>
    <property type="match status" value="1"/>
</dbReference>
<comment type="caution">
    <text evidence="3">The sequence shown here is derived from an EMBL/GenBank/DDBJ whole genome shotgun (WGS) entry which is preliminary data.</text>
</comment>
<dbReference type="InterPro" id="IPR019953">
    <property type="entry name" value="OHR"/>
</dbReference>
<dbReference type="InterPro" id="IPR036102">
    <property type="entry name" value="OsmC/Ohrsf"/>
</dbReference>
<dbReference type="Gene3D" id="3.30.300.20">
    <property type="match status" value="1"/>
</dbReference>
<dbReference type="Proteomes" id="UP000480804">
    <property type="component" value="Unassembled WGS sequence"/>
</dbReference>
<feature type="compositionally biased region" description="Low complexity" evidence="2">
    <location>
        <begin position="114"/>
        <end position="127"/>
    </location>
</feature>
<sequence>MSVQQISVAYTAVAPPRTGATAGWPPTTASSTSSVNPPKEMGGSGAGTNPEQLFAAGYSACFQGALGVVARAAKADISGSTVTAQVGIGKTEAGGFGLEVELVTAIPNVDRATARSSSPRPTRSARTPTPPRQHQGDPHRRLTPPHRRRPTRPAHAVRVGGKVPHG</sequence>
<dbReference type="NCBIfam" id="TIGR03561">
    <property type="entry name" value="organ_hyd_perox"/>
    <property type="match status" value="1"/>
</dbReference>
<evidence type="ECO:0000313" key="3">
    <source>
        <dbReference type="EMBL" id="GFH80458.1"/>
    </source>
</evidence>
<dbReference type="InterPro" id="IPR015946">
    <property type="entry name" value="KH_dom-like_a/b"/>
</dbReference>
<evidence type="ECO:0000256" key="2">
    <source>
        <dbReference type="SAM" id="MobiDB-lite"/>
    </source>
</evidence>
<feature type="region of interest" description="Disordered" evidence="2">
    <location>
        <begin position="16"/>
        <end position="48"/>
    </location>
</feature>
<evidence type="ECO:0008006" key="5">
    <source>
        <dbReference type="Google" id="ProtNLM"/>
    </source>
</evidence>
<dbReference type="SUPFAM" id="SSF82784">
    <property type="entry name" value="OsmC-like"/>
    <property type="match status" value="1"/>
</dbReference>
<dbReference type="EMBL" id="BLLO01000025">
    <property type="protein sequence ID" value="GFH80458.1"/>
    <property type="molecule type" value="Genomic_DNA"/>
</dbReference>
<organism evidence="3 4">
    <name type="scientific">Streptomyces gougerotii</name>
    <dbReference type="NCBI Taxonomy" id="53448"/>
    <lineage>
        <taxon>Bacteria</taxon>
        <taxon>Bacillati</taxon>
        <taxon>Actinomycetota</taxon>
        <taxon>Actinomycetes</taxon>
        <taxon>Kitasatosporales</taxon>
        <taxon>Streptomycetaceae</taxon>
        <taxon>Streptomyces</taxon>
        <taxon>Streptomyces diastaticus group</taxon>
    </lineage>
</organism>